<name>A0ABN9Q5L5_9DINO</name>
<feature type="non-terminal residue" evidence="2">
    <location>
        <position position="1"/>
    </location>
</feature>
<keyword evidence="3" id="KW-1185">Reference proteome</keyword>
<protein>
    <recommendedName>
        <fullName evidence="4">Phospholipase B-like</fullName>
    </recommendedName>
</protein>
<proteinExistence type="predicted"/>
<evidence type="ECO:0008006" key="4">
    <source>
        <dbReference type="Google" id="ProtNLM"/>
    </source>
</evidence>
<comment type="caution">
    <text evidence="2">The sequence shown here is derived from an EMBL/GenBank/DDBJ whole genome shotgun (WGS) entry which is preliminary data.</text>
</comment>
<accession>A0ABN9Q5L5</accession>
<sequence length="169" mass="17372">QGSWPGPLNDGYYGASMFEVLDSVESLLTQSERFFASVEPAKPAGLRGRSQGGWRTEPPGVGWDLRLGQGAGQAADSVESLPPPSERLLGAAEPAARSRGPAGRGPPMPSRHSQGLAAEPARGERPSAEPRPAKPAGPRGGGSAAGSAGASDNTASSLRWLRHELSEVA</sequence>
<dbReference type="EMBL" id="CAUYUJ010002180">
    <property type="protein sequence ID" value="CAK0799574.1"/>
    <property type="molecule type" value="Genomic_DNA"/>
</dbReference>
<feature type="non-terminal residue" evidence="2">
    <location>
        <position position="169"/>
    </location>
</feature>
<feature type="region of interest" description="Disordered" evidence="1">
    <location>
        <begin position="41"/>
        <end position="169"/>
    </location>
</feature>
<evidence type="ECO:0000256" key="1">
    <source>
        <dbReference type="SAM" id="MobiDB-lite"/>
    </source>
</evidence>
<reference evidence="2" key="1">
    <citation type="submission" date="2023-10" db="EMBL/GenBank/DDBJ databases">
        <authorList>
            <person name="Chen Y."/>
            <person name="Shah S."/>
            <person name="Dougan E. K."/>
            <person name="Thang M."/>
            <person name="Chan C."/>
        </authorList>
    </citation>
    <scope>NUCLEOTIDE SEQUENCE [LARGE SCALE GENOMIC DNA]</scope>
</reference>
<gene>
    <name evidence="2" type="ORF">PCOR1329_LOCUS7975</name>
</gene>
<evidence type="ECO:0000313" key="3">
    <source>
        <dbReference type="Proteomes" id="UP001189429"/>
    </source>
</evidence>
<evidence type="ECO:0000313" key="2">
    <source>
        <dbReference type="EMBL" id="CAK0799574.1"/>
    </source>
</evidence>
<dbReference type="Proteomes" id="UP001189429">
    <property type="component" value="Unassembled WGS sequence"/>
</dbReference>
<feature type="compositionally biased region" description="Basic and acidic residues" evidence="1">
    <location>
        <begin position="121"/>
        <end position="132"/>
    </location>
</feature>
<organism evidence="2 3">
    <name type="scientific">Prorocentrum cordatum</name>
    <dbReference type="NCBI Taxonomy" id="2364126"/>
    <lineage>
        <taxon>Eukaryota</taxon>
        <taxon>Sar</taxon>
        <taxon>Alveolata</taxon>
        <taxon>Dinophyceae</taxon>
        <taxon>Prorocentrales</taxon>
        <taxon>Prorocentraceae</taxon>
        <taxon>Prorocentrum</taxon>
    </lineage>
</organism>